<feature type="region of interest" description="Disordered" evidence="5">
    <location>
        <begin position="759"/>
        <end position="810"/>
    </location>
</feature>
<name>A0A6A5H8A6_CAERE</name>
<evidence type="ECO:0000256" key="3">
    <source>
        <dbReference type="ARBA" id="ARBA00022833"/>
    </source>
</evidence>
<accession>A0A6A5H8A6</accession>
<evidence type="ECO:0000313" key="9">
    <source>
        <dbReference type="Proteomes" id="UP000483820"/>
    </source>
</evidence>
<dbReference type="CDD" id="cd15571">
    <property type="entry name" value="ePHD"/>
    <property type="match status" value="1"/>
</dbReference>
<dbReference type="GeneID" id="9806245"/>
<feature type="domain" description="PHD-type" evidence="7">
    <location>
        <begin position="355"/>
        <end position="472"/>
    </location>
</feature>
<proteinExistence type="predicted"/>
<gene>
    <name evidence="8" type="ORF">GCK72_011371</name>
</gene>
<feature type="domain" description="PHD-type" evidence="6">
    <location>
        <begin position="299"/>
        <end position="351"/>
    </location>
</feature>
<sequence length="810" mass="92544">MPPGSMEFTKFGPPTLRSSGSQRRQTRSSYAQLPSTSPKKTMKELKTTPKRRKSDIPAARTKKSSEMMEIERETDDEEDEEDQMEIQDSPDLPGPSTPATTTVPASKVSKKNKKKKTELLAEVYTHRHYRLVLSGYDQDADSDTELADASQGAVITDNWRPEYSYGTQELADPDNIPRIVVEDEDFFLKPKEEFQIPEKMIACDRNAEYFDLRTHELVPTRDPLHYEVTAHDIAWLEMLNKKRKLLDGAVYLSLPDFIRIIQSLERDTFVGMHNKLLDCLHVVYTRPPEDVSGPQAEDDTECDVCRISECDVNDEMVFCDMCNTCVHMLCAGIQQLPEDGIPWKCAKCEYTNTPAPPCQLCPALGGSMTYNETKTEWAHHSCALFIPEIMFDSEDCRAPMYGFENVPEERFNQICCVCDTRQGACVTCSDPDCEETFHVCCALRAGCTIKIQEVPNDPQQNVTRVTLCHRHSAPRADLNIAEEFFKERKPWLAKWESIFYLMTNYEKTAESVNMDEIIVSDVYEYWKQKRLDAGGPLIPHLHDQIRIEPKIDRVAKKAEENLQFLLNKAGISSGRSPSSDETQFFRPAALMVTESRQIHLKRAADCIERDLVMLRLVENREVVKNNLILTELEQFRLARRILDEKRDSEDVGEILKATLGIQNPKNPKNQNRKELKRGLKEFLKKIKNSEKSTTTDSDSDDVVEPPTKKNLRIQNPTVLQKALQKTSPQQNPVHQNPRILKSLPHHVDRQLNVVTRIQAPPPSQFSPGNQNQNPPPPPQNPPPLHHHSHQKQHPRRNPLRGWTTTTTTTS</sequence>
<dbReference type="GO" id="GO:0008270">
    <property type="term" value="F:zinc ion binding"/>
    <property type="evidence" value="ECO:0007669"/>
    <property type="project" value="UniProtKB-KW"/>
</dbReference>
<dbReference type="PANTHER" id="PTHR13793:SF143">
    <property type="entry name" value="PHD-TYPE DOMAIN-CONTAINING PROTEIN"/>
    <property type="match status" value="1"/>
</dbReference>
<comment type="caution">
    <text evidence="8">The sequence shown here is derived from an EMBL/GenBank/DDBJ whole genome shotgun (WGS) entry which is preliminary data.</text>
</comment>
<dbReference type="Gene3D" id="3.30.40.10">
    <property type="entry name" value="Zinc/RING finger domain, C3HC4 (zinc finger)"/>
    <property type="match status" value="2"/>
</dbReference>
<dbReference type="InterPro" id="IPR001965">
    <property type="entry name" value="Znf_PHD"/>
</dbReference>
<feature type="compositionally biased region" description="Acidic residues" evidence="5">
    <location>
        <begin position="72"/>
        <end position="85"/>
    </location>
</feature>
<evidence type="ECO:0000313" key="8">
    <source>
        <dbReference type="EMBL" id="KAF1763106.1"/>
    </source>
</evidence>
<dbReference type="InterPro" id="IPR013083">
    <property type="entry name" value="Znf_RING/FYVE/PHD"/>
</dbReference>
<dbReference type="InterPro" id="IPR019787">
    <property type="entry name" value="Znf_PHD-finger"/>
</dbReference>
<dbReference type="KEGG" id="crq:GCK72_011371"/>
<evidence type="ECO:0000256" key="4">
    <source>
        <dbReference type="PROSITE-ProRule" id="PRU00146"/>
    </source>
</evidence>
<organism evidence="8 9">
    <name type="scientific">Caenorhabditis remanei</name>
    <name type="common">Caenorhabditis vulgaris</name>
    <dbReference type="NCBI Taxonomy" id="31234"/>
    <lineage>
        <taxon>Eukaryota</taxon>
        <taxon>Metazoa</taxon>
        <taxon>Ecdysozoa</taxon>
        <taxon>Nematoda</taxon>
        <taxon>Chromadorea</taxon>
        <taxon>Rhabditida</taxon>
        <taxon>Rhabditina</taxon>
        <taxon>Rhabditomorpha</taxon>
        <taxon>Rhabditoidea</taxon>
        <taxon>Rhabditidae</taxon>
        <taxon>Peloderinae</taxon>
        <taxon>Caenorhabditis</taxon>
    </lineage>
</organism>
<feature type="compositionally biased region" description="Basic residues" evidence="5">
    <location>
        <begin position="784"/>
        <end position="798"/>
    </location>
</feature>
<dbReference type="InterPro" id="IPR050701">
    <property type="entry name" value="Histone_Mod_Regulator"/>
</dbReference>
<dbReference type="PROSITE" id="PS51805">
    <property type="entry name" value="EPHD"/>
    <property type="match status" value="1"/>
</dbReference>
<feature type="compositionally biased region" description="Polar residues" evidence="5">
    <location>
        <begin position="30"/>
        <end position="39"/>
    </location>
</feature>
<dbReference type="CTD" id="9806245"/>
<feature type="compositionally biased region" description="Low complexity" evidence="5">
    <location>
        <begin position="17"/>
        <end position="29"/>
    </location>
</feature>
<dbReference type="GO" id="GO:0006357">
    <property type="term" value="P:regulation of transcription by RNA polymerase II"/>
    <property type="evidence" value="ECO:0007669"/>
    <property type="project" value="TreeGrafter"/>
</dbReference>
<keyword evidence="3" id="KW-0862">Zinc</keyword>
<dbReference type="Proteomes" id="UP000483820">
    <property type="component" value="Chromosome III"/>
</dbReference>
<dbReference type="RefSeq" id="XP_053587983.1">
    <property type="nucleotide sequence ID" value="XM_053728406.1"/>
</dbReference>
<protein>
    <submittedName>
        <fullName evidence="8">Uncharacterized protein</fullName>
    </submittedName>
</protein>
<dbReference type="InterPro" id="IPR019786">
    <property type="entry name" value="Zinc_finger_PHD-type_CS"/>
</dbReference>
<dbReference type="PANTHER" id="PTHR13793">
    <property type="entry name" value="PHD FINGER PROTEINS"/>
    <property type="match status" value="1"/>
</dbReference>
<dbReference type="SUPFAM" id="SSF57903">
    <property type="entry name" value="FYVE/PHD zinc finger"/>
    <property type="match status" value="1"/>
</dbReference>
<dbReference type="AlphaFoldDB" id="A0A6A5H8A6"/>
<evidence type="ECO:0000256" key="1">
    <source>
        <dbReference type="ARBA" id="ARBA00022723"/>
    </source>
</evidence>
<feature type="region of interest" description="Disordered" evidence="5">
    <location>
        <begin position="1"/>
        <end position="115"/>
    </location>
</feature>
<dbReference type="PROSITE" id="PS01359">
    <property type="entry name" value="ZF_PHD_1"/>
    <property type="match status" value="1"/>
</dbReference>
<dbReference type="SMART" id="SM00249">
    <property type="entry name" value="PHD"/>
    <property type="match status" value="2"/>
</dbReference>
<dbReference type="CDD" id="cd15492">
    <property type="entry name" value="PHD_BRPF_JADE_like"/>
    <property type="match status" value="1"/>
</dbReference>
<dbReference type="EMBL" id="WUAV01000003">
    <property type="protein sequence ID" value="KAF1763106.1"/>
    <property type="molecule type" value="Genomic_DNA"/>
</dbReference>
<feature type="compositionally biased region" description="Low complexity" evidence="5">
    <location>
        <begin position="97"/>
        <end position="107"/>
    </location>
</feature>
<evidence type="ECO:0000256" key="2">
    <source>
        <dbReference type="ARBA" id="ARBA00022771"/>
    </source>
</evidence>
<dbReference type="InterPro" id="IPR011011">
    <property type="entry name" value="Znf_FYVE_PHD"/>
</dbReference>
<dbReference type="Pfam" id="PF13832">
    <property type="entry name" value="zf-HC5HC2H_2"/>
    <property type="match status" value="1"/>
</dbReference>
<evidence type="ECO:0000259" key="7">
    <source>
        <dbReference type="PROSITE" id="PS51805"/>
    </source>
</evidence>
<dbReference type="Pfam" id="PF13831">
    <property type="entry name" value="PHD_2"/>
    <property type="match status" value="1"/>
</dbReference>
<feature type="region of interest" description="Disordered" evidence="5">
    <location>
        <begin position="686"/>
        <end position="715"/>
    </location>
</feature>
<dbReference type="InterPro" id="IPR034732">
    <property type="entry name" value="EPHD"/>
</dbReference>
<feature type="compositionally biased region" description="Pro residues" evidence="5">
    <location>
        <begin position="773"/>
        <end position="783"/>
    </location>
</feature>
<evidence type="ECO:0000256" key="5">
    <source>
        <dbReference type="SAM" id="MobiDB-lite"/>
    </source>
</evidence>
<keyword evidence="1" id="KW-0479">Metal-binding</keyword>
<reference evidence="8 9" key="1">
    <citation type="submission" date="2019-12" db="EMBL/GenBank/DDBJ databases">
        <title>Chromosome-level assembly of the Caenorhabditis remanei genome.</title>
        <authorList>
            <person name="Teterina A.A."/>
            <person name="Willis J.H."/>
            <person name="Phillips P.C."/>
        </authorList>
    </citation>
    <scope>NUCLEOTIDE SEQUENCE [LARGE SCALE GENOMIC DNA]</scope>
    <source>
        <strain evidence="8 9">PX506</strain>
        <tissue evidence="8">Whole organism</tissue>
    </source>
</reference>
<evidence type="ECO:0000259" key="6">
    <source>
        <dbReference type="PROSITE" id="PS50016"/>
    </source>
</evidence>
<dbReference type="PROSITE" id="PS50016">
    <property type="entry name" value="ZF_PHD_2"/>
    <property type="match status" value="1"/>
</dbReference>
<keyword evidence="2 4" id="KW-0863">Zinc-finger</keyword>